<reference evidence="1" key="1">
    <citation type="submission" date="2024-05" db="EMBL/GenBank/DDBJ databases">
        <title>Draft Genome Sequences of Flagellimonas sp. MMG031 and Marinobacter sp. MMG032 Isolated from the dinoflagellate Symbiodinium pilosum.</title>
        <authorList>
            <person name="Shikuma N.J."/>
            <person name="Farrell M.V."/>
        </authorList>
    </citation>
    <scope>NUCLEOTIDE SEQUENCE</scope>
    <source>
        <strain evidence="1">MMG031</strain>
    </source>
</reference>
<dbReference type="KEGG" id="fld:ABNE31_12230"/>
<dbReference type="Pfam" id="PF20329">
    <property type="entry name" value="DUF6624"/>
    <property type="match status" value="1"/>
</dbReference>
<evidence type="ECO:0000313" key="1">
    <source>
        <dbReference type="EMBL" id="XBQ22362.1"/>
    </source>
</evidence>
<dbReference type="RefSeq" id="WP_349351333.1">
    <property type="nucleotide sequence ID" value="NZ_CP157804.1"/>
</dbReference>
<organism evidence="1">
    <name type="scientific">Flagellimonas sp. MMG031</name>
    <dbReference type="NCBI Taxonomy" id="3158549"/>
    <lineage>
        <taxon>Bacteria</taxon>
        <taxon>Pseudomonadati</taxon>
        <taxon>Bacteroidota</taxon>
        <taxon>Flavobacteriia</taxon>
        <taxon>Flavobacteriales</taxon>
        <taxon>Flavobacteriaceae</taxon>
        <taxon>Flagellimonas</taxon>
    </lineage>
</organism>
<name>A0AAU7MVX9_9FLAO</name>
<dbReference type="EMBL" id="CP157804">
    <property type="protein sequence ID" value="XBQ22362.1"/>
    <property type="molecule type" value="Genomic_DNA"/>
</dbReference>
<dbReference type="InterPro" id="IPR046732">
    <property type="entry name" value="DUF6624"/>
</dbReference>
<accession>A0AAU7MVX9</accession>
<gene>
    <name evidence="1" type="ORF">ABNE31_12230</name>
</gene>
<dbReference type="AlphaFoldDB" id="A0AAU7MVX9"/>
<protein>
    <submittedName>
        <fullName evidence="1">DUF6624 domain-containing protein</fullName>
    </submittedName>
</protein>
<sequence length="245" mass="28233">MKIQIQKPKGAAASPEMKSKYMKPLFLWSVIGLLALSCKQEKTISEEEKPQVVAALNEIMELDQKYAGIPSNELREKHGNQKAWEIFKKQRDSVGLVNQNKIKKLYQKYGYLGEQKIGKEAATDFWVVVQHADNDIPFQQEMLKAMETEIAKGSKDKYHYAMLEDRINVNLNKPQRFGSQVTYNDMGQAIPKNGLVDTTAVDSLRKAHSMPDFIEYYNQMTEMHYEMNKQLFLDKGIMEPQLYGN</sequence>
<proteinExistence type="predicted"/>